<proteinExistence type="predicted"/>
<dbReference type="EMBL" id="BDIP01000103">
    <property type="protein sequence ID" value="GCA62048.1"/>
    <property type="molecule type" value="Genomic_DNA"/>
</dbReference>
<name>A0A391NRS4_9EUKA</name>
<protein>
    <recommendedName>
        <fullName evidence="2">PABC domain-containing protein</fullName>
    </recommendedName>
</protein>
<keyword evidence="4" id="KW-1185">Reference proteome</keyword>
<feature type="coiled-coil region" evidence="1">
    <location>
        <begin position="36"/>
        <end position="63"/>
    </location>
</feature>
<sequence>VIGNKIYKQVIATLGARNFTQEHSEKLARKVTGILIELSEEDLRNFESDAAQLNEGIEAALKKLKDTAEYSAMFPLSQ</sequence>
<dbReference type="SUPFAM" id="SSF63570">
    <property type="entry name" value="PABC (PABP) domain"/>
    <property type="match status" value="1"/>
</dbReference>
<evidence type="ECO:0000259" key="2">
    <source>
        <dbReference type="PROSITE" id="PS51309"/>
    </source>
</evidence>
<comment type="caution">
    <text evidence="3">The sequence shown here is derived from an EMBL/GenBank/DDBJ whole genome shotgun (WGS) entry which is preliminary data.</text>
</comment>
<evidence type="ECO:0000313" key="3">
    <source>
        <dbReference type="EMBL" id="GCA62048.1"/>
    </source>
</evidence>
<accession>A0A391NRS4</accession>
<reference evidence="3 4" key="1">
    <citation type="journal article" date="2018" name="PLoS ONE">
        <title>The draft genome of Kipferlia bialata reveals reductive genome evolution in fornicate parasites.</title>
        <authorList>
            <person name="Tanifuji G."/>
            <person name="Takabayashi S."/>
            <person name="Kume K."/>
            <person name="Takagi M."/>
            <person name="Nakayama T."/>
            <person name="Kamikawa R."/>
            <person name="Inagaki Y."/>
            <person name="Hashimoto T."/>
        </authorList>
    </citation>
    <scope>NUCLEOTIDE SEQUENCE [LARGE SCALE GENOMIC DNA]</scope>
    <source>
        <strain evidence="3">NY0173</strain>
    </source>
</reference>
<evidence type="ECO:0000256" key="1">
    <source>
        <dbReference type="SAM" id="Coils"/>
    </source>
</evidence>
<dbReference type="GO" id="GO:0003723">
    <property type="term" value="F:RNA binding"/>
    <property type="evidence" value="ECO:0007669"/>
    <property type="project" value="InterPro"/>
</dbReference>
<dbReference type="InterPro" id="IPR002004">
    <property type="entry name" value="PABP_HYD_C"/>
</dbReference>
<feature type="domain" description="PABC" evidence="2">
    <location>
        <begin position="1"/>
        <end position="69"/>
    </location>
</feature>
<keyword evidence="1" id="KW-0175">Coiled coil</keyword>
<dbReference type="InterPro" id="IPR036053">
    <property type="entry name" value="PABP-dom"/>
</dbReference>
<organism evidence="3 4">
    <name type="scientific">Kipferlia bialata</name>
    <dbReference type="NCBI Taxonomy" id="797122"/>
    <lineage>
        <taxon>Eukaryota</taxon>
        <taxon>Metamonada</taxon>
        <taxon>Carpediemonas-like organisms</taxon>
        <taxon>Kipferlia</taxon>
    </lineage>
</organism>
<dbReference type="Pfam" id="PF00658">
    <property type="entry name" value="MLLE"/>
    <property type="match status" value="1"/>
</dbReference>
<dbReference type="AlphaFoldDB" id="A0A391NRS4"/>
<evidence type="ECO:0000313" key="4">
    <source>
        <dbReference type="Proteomes" id="UP000265618"/>
    </source>
</evidence>
<dbReference type="PROSITE" id="PS51309">
    <property type="entry name" value="PABC"/>
    <property type="match status" value="1"/>
</dbReference>
<gene>
    <name evidence="3" type="ORF">KIPB_000836</name>
</gene>
<dbReference type="Proteomes" id="UP000265618">
    <property type="component" value="Unassembled WGS sequence"/>
</dbReference>
<feature type="non-terminal residue" evidence="3">
    <location>
        <position position="1"/>
    </location>
</feature>
<dbReference type="Gene3D" id="1.10.1900.10">
    <property type="entry name" value="c-terminal domain of poly(a) binding protein"/>
    <property type="match status" value="1"/>
</dbReference>